<dbReference type="PANTHER" id="PTHR38767:SF1">
    <property type="entry name" value="DNA POLYMERASE III SUBUNIT CHI"/>
    <property type="match status" value="1"/>
</dbReference>
<dbReference type="PANTHER" id="PTHR38767">
    <property type="entry name" value="DNA POLYMERASE III SUBUNIT CHI"/>
    <property type="match status" value="1"/>
</dbReference>
<protein>
    <submittedName>
        <fullName evidence="1">DNA polymerase III subunit chi</fullName>
    </submittedName>
</protein>
<organism evidence="1 2">
    <name type="scientific">Thalassolituus maritimus</name>
    <dbReference type="NCBI Taxonomy" id="484498"/>
    <lineage>
        <taxon>Bacteria</taxon>
        <taxon>Pseudomonadati</taxon>
        <taxon>Pseudomonadota</taxon>
        <taxon>Gammaproteobacteria</taxon>
        <taxon>Oceanospirillales</taxon>
        <taxon>Oceanospirillaceae</taxon>
        <taxon>Thalassolituus</taxon>
    </lineage>
</organism>
<dbReference type="InterPro" id="IPR007459">
    <property type="entry name" value="DNA_pol3_chi"/>
</dbReference>
<dbReference type="Pfam" id="PF04364">
    <property type="entry name" value="DNA_pol3_chi"/>
    <property type="match status" value="1"/>
</dbReference>
<dbReference type="SUPFAM" id="SSF102400">
    <property type="entry name" value="DNA polymerase III chi subunit"/>
    <property type="match status" value="1"/>
</dbReference>
<comment type="caution">
    <text evidence="1">The sequence shown here is derived from an EMBL/GenBank/DDBJ whole genome shotgun (WGS) entry which is preliminary data.</text>
</comment>
<dbReference type="Proteomes" id="UP001481413">
    <property type="component" value="Unassembled WGS sequence"/>
</dbReference>
<name>A0ABP9ZYD5_9GAMM</name>
<evidence type="ECO:0000313" key="2">
    <source>
        <dbReference type="Proteomes" id="UP001481413"/>
    </source>
</evidence>
<reference evidence="1 2" key="1">
    <citation type="submission" date="2024-04" db="EMBL/GenBank/DDBJ databases">
        <title>Draft genome sequence of Thalassolituus maritimus NBRC 116585.</title>
        <authorList>
            <person name="Miyakawa T."/>
            <person name="Kusuya Y."/>
            <person name="Miura T."/>
        </authorList>
    </citation>
    <scope>NUCLEOTIDE SEQUENCE [LARGE SCALE GENOMIC DNA]</scope>
    <source>
        <strain evidence="1 2">5NW40-0001</strain>
    </source>
</reference>
<dbReference type="RefSeq" id="WP_353294100.1">
    <property type="nucleotide sequence ID" value="NZ_BAABWH010000003.1"/>
</dbReference>
<accession>A0ABP9ZYD5</accession>
<dbReference type="InterPro" id="IPR036768">
    <property type="entry name" value="PolIII_chi_sf"/>
</dbReference>
<evidence type="ECO:0000313" key="1">
    <source>
        <dbReference type="EMBL" id="GAA6145158.1"/>
    </source>
</evidence>
<sequence length="145" mass="17001">MTRADFYILKEQDEYDQCYFACRLVEQIRQKGHNVLVQVDNEEKAKAMDDMLWQFRPDAFVPHALLTAKDAPVDCPVSIGCGQEPGHHHDVIINLSTELPAFFSRFERLVEIVVQQDDILTCTRQHVRFLKDRGYPVNYNDMRMR</sequence>
<keyword evidence="2" id="KW-1185">Reference proteome</keyword>
<dbReference type="Gene3D" id="3.40.50.10110">
    <property type="entry name" value="DNA polymerase III subunit chi"/>
    <property type="match status" value="1"/>
</dbReference>
<proteinExistence type="predicted"/>
<gene>
    <name evidence="1" type="ORF">NBRC116585_12760</name>
</gene>
<dbReference type="EMBL" id="BAABWH010000003">
    <property type="protein sequence ID" value="GAA6145158.1"/>
    <property type="molecule type" value="Genomic_DNA"/>
</dbReference>